<accession>A0A0F9F2D6</accession>
<feature type="non-terminal residue" evidence="2">
    <location>
        <position position="1"/>
    </location>
</feature>
<protein>
    <recommendedName>
        <fullName evidence="3">Major facilitator superfamily (MFS) profile domain-containing protein</fullName>
    </recommendedName>
</protein>
<feature type="transmembrane region" description="Helical" evidence="1">
    <location>
        <begin position="82"/>
        <end position="105"/>
    </location>
</feature>
<sequence length="206" mass="22155">TQREASLKNTGLSDKGVLRSAMLFSMLGMGFMLIEISLIQRFVLFLGHPVLSLAVLLCSLLGGAGMGSLCSGRFAPDKTDRGIAVSSLFIAVMVIGYAFLLPIVFNQLLGLDLVIRVFASVFLLIPIGFLIGIPFPLGIRRLKARSLENHIPWMWGINGVSSVLGSVMTIVIAISFGFTEALLVSAGCYLIIFLMFIKSASHLNCG</sequence>
<dbReference type="AlphaFoldDB" id="A0A0F9F2D6"/>
<name>A0A0F9F2D6_9ZZZZ</name>
<evidence type="ECO:0000256" key="1">
    <source>
        <dbReference type="SAM" id="Phobius"/>
    </source>
</evidence>
<feature type="transmembrane region" description="Helical" evidence="1">
    <location>
        <begin position="181"/>
        <end position="197"/>
    </location>
</feature>
<feature type="transmembrane region" description="Helical" evidence="1">
    <location>
        <begin position="21"/>
        <end position="44"/>
    </location>
</feature>
<organism evidence="2">
    <name type="scientific">marine sediment metagenome</name>
    <dbReference type="NCBI Taxonomy" id="412755"/>
    <lineage>
        <taxon>unclassified sequences</taxon>
        <taxon>metagenomes</taxon>
        <taxon>ecological metagenomes</taxon>
    </lineage>
</organism>
<gene>
    <name evidence="2" type="ORF">LCGC14_2295960</name>
</gene>
<keyword evidence="1" id="KW-0812">Transmembrane</keyword>
<comment type="caution">
    <text evidence="2">The sequence shown here is derived from an EMBL/GenBank/DDBJ whole genome shotgun (WGS) entry which is preliminary data.</text>
</comment>
<proteinExistence type="predicted"/>
<feature type="transmembrane region" description="Helical" evidence="1">
    <location>
        <begin position="117"/>
        <end position="139"/>
    </location>
</feature>
<evidence type="ECO:0000313" key="2">
    <source>
        <dbReference type="EMBL" id="KKL51390.1"/>
    </source>
</evidence>
<reference evidence="2" key="1">
    <citation type="journal article" date="2015" name="Nature">
        <title>Complex archaea that bridge the gap between prokaryotes and eukaryotes.</title>
        <authorList>
            <person name="Spang A."/>
            <person name="Saw J.H."/>
            <person name="Jorgensen S.L."/>
            <person name="Zaremba-Niedzwiedzka K."/>
            <person name="Martijn J."/>
            <person name="Lind A.E."/>
            <person name="van Eijk R."/>
            <person name="Schleper C."/>
            <person name="Guy L."/>
            <person name="Ettema T.J."/>
        </authorList>
    </citation>
    <scope>NUCLEOTIDE SEQUENCE</scope>
</reference>
<dbReference type="EMBL" id="LAZR01032268">
    <property type="protein sequence ID" value="KKL51390.1"/>
    <property type="molecule type" value="Genomic_DNA"/>
</dbReference>
<feature type="transmembrane region" description="Helical" evidence="1">
    <location>
        <begin position="151"/>
        <end position="175"/>
    </location>
</feature>
<feature type="transmembrane region" description="Helical" evidence="1">
    <location>
        <begin position="50"/>
        <end position="70"/>
    </location>
</feature>
<keyword evidence="1" id="KW-1133">Transmembrane helix</keyword>
<keyword evidence="1" id="KW-0472">Membrane</keyword>
<evidence type="ECO:0008006" key="3">
    <source>
        <dbReference type="Google" id="ProtNLM"/>
    </source>
</evidence>